<gene>
    <name evidence="10" type="ORF">SPHA_29244</name>
</gene>
<keyword evidence="1 6" id="KW-0245">EGF-like domain</keyword>
<dbReference type="CDD" id="cd00054">
    <property type="entry name" value="EGF_CA"/>
    <property type="match status" value="6"/>
</dbReference>
<keyword evidence="3" id="KW-0677">Repeat</keyword>
<feature type="disulfide bond" evidence="6">
    <location>
        <begin position="94"/>
        <end position="103"/>
    </location>
</feature>
<feature type="disulfide bond" evidence="6">
    <location>
        <begin position="304"/>
        <end position="313"/>
    </location>
</feature>
<evidence type="ECO:0000256" key="1">
    <source>
        <dbReference type="ARBA" id="ARBA00022536"/>
    </source>
</evidence>
<feature type="disulfide bond" evidence="6">
    <location>
        <begin position="244"/>
        <end position="261"/>
    </location>
</feature>
<dbReference type="PROSITE" id="PS50026">
    <property type="entry name" value="EGF_3"/>
    <property type="match status" value="12"/>
</dbReference>
<evidence type="ECO:0000256" key="2">
    <source>
        <dbReference type="ARBA" id="ARBA00022729"/>
    </source>
</evidence>
<dbReference type="InterPro" id="IPR000152">
    <property type="entry name" value="EGF-type_Asp/Asn_hydroxyl_site"/>
</dbReference>
<keyword evidence="4 6" id="KW-1015">Disulfide bond</keyword>
<dbReference type="OrthoDB" id="6287073at2759"/>
<dbReference type="SUPFAM" id="SSF57196">
    <property type="entry name" value="EGF/Laminin"/>
    <property type="match status" value="5"/>
</dbReference>
<dbReference type="FunFam" id="2.10.25.10:FF:000472">
    <property type="entry name" value="Uncharacterized protein, isoform A"/>
    <property type="match status" value="1"/>
</dbReference>
<sequence>MNKMAQTKCIGECQPGTYSATGYSPCKKCPIGFFQPHSGENACFECSSEQTTLNTGSINHTQCINAYGHYCSNTVKCKNQGRCEVINHKAFCHCIEGFNGPRCETKLNPCDSHPCFNGGKCIPDPILFSYTCECPKILTTTFEYYPDLQGGLSFFSSHLLSSEEECKELCKNEKWCQMTTYVNNLCILYDDHSVSLSQSNVGAVTFKKHIISDPLFSGMNCEKKLTWACFHTCFEPDQCLSNKCKNSGSCYSNLATDGSQCSCQHNGFKGRYCDEEINECEVNPDACLNGGKCVDAVGHYICECKPGFSGKNCELYSDICQDDFCLDGKCHFDHRILNKTCICRKPELKDETGKCVKDEPCKTFLCLNGGTCLMLETEVAVCKCVPGYEGKQCQRNKDDCISNPCGESNMCVDGINSFTCVCKPGFTGEFCDVNINECKYINTNAKRCHENNTLNCTDKVNGFTCHCKAGFTGQFCEEDINECDTQPCMYGATCINKVNDFMCKCPKGWTGKLCNKNIDFCRVNPCKNHGRCQNLQNTFFCRCHPGTYGHTCVHVPDLCSVLKMCTNKGICSVSRHQASCSCPNEYYGKSCQLFKNICFQQMNICKNGGTCIHKGYSYECQCQKGYTGINCSEKVDVCKGFVCPQNSVCVQSSDLKTATCKCNEGKTFANKICKDFSPDFDLFFDDEINVNGATLRHTLPFQNSELTLSFYTLLFHPNQTNAVIFSIYYVDRNDHLVKLMTIHESHIVLWDKHRSVSESFPSLKAGKSAMWHHVTVSWDASGNLQLFLDGITEINKTINIVPKSKVSVIVKLGIHFSGYISQLFIWNKIIPYIMIMGKETLFQPPSGYIQSWGDYLLDTGIERRHPSHSMKPVCEMGVYTPVCIFWPDKRKPKFVNCQHKDSFFTSEDWITEGIPFEIPTGNGSVTNSQHEDGVYTWGAYPQIYVLQDDQGNYDTCRSKLYVQDQNKCKYRSQAEVELCANQAGICAVKCGPHSAPCQELPKVITCGKLGKFNHREPFEPFLVPSCGLKSPATSDISISFFYNFVTPCQENFSVRVAKYVLEQIQATNKEWPGLCNDQYNMCTNVNVSIVCQSGMSAAHGQVFIKGSRSELKSPYNQQTLDITDVIKKLFNSPNEMDFLSIANAKLEEPIVITSEKSCAAGSGLVQNSCIVCGLGMYSDPVTRRCEFCPLGQYQENTGQSSCHHCPFNTTTLYRGSADSSDCVTLCSIAHFYNLTTARCSECPKGYYQSMPGKAYCVPCPLGTTTVNTATISKSQCKDICKSGFEEVDGKCDYCPKGYYRQWNIHDVCVPCPAGSTTIVFGANKITDCTIAKCKSGEYLNADTLFCTKCDYGTYQPKIWQTQCIKCPAATWTRLKGATQKTKCEPYCPAGQYYNQTMGCVSCPVGTWNNANQTMRFQECVSCPENFTTPSKESTSVKECSQLNCASGSYMHMEKFACVPCPRNTYQSAMGQTVCIKCANGESEPGSTSHLDCKLSCPAGTEHSRNGSCVPCLSGWYKAEPSIQPCDKCQGNYTSNSDQTKCSVLSCMAGFELKDGKECQMCHQGYYKNTSGNSACSKCPLSNTTTAGKGATSKKDCNLVLCAKGYYLNVYLETCHLCAQATYNSFYNRNITCLPCPKDKTTLTIGSTSLDDCSQVFCKAGSYLSGSSCQPCAIGFYQPQNMQHECMSCPFSMTTFEEGADTESQCLAPCEDGEEMDFYTYQCKKCPRGFFRDARYSLLCIQCPVGHTTRYTGSMYESECIITPKVLSTSNSPSVLLVLDMQYEVKYCNSERSRILYEQIITEHIQQRLLALSEMWQGLCINKCNDIFVSLVCPQPDINFTSDNRLRRTTKYANVQVKISGTQFTLHKAEKNISHMAASVIGRDCSRISRYSVESQNVIPVSACTARVECVCPLGHLSEGGNVTCGYGCIPCPVGKFHNLDMQTCDSCPVSYYQDETGKTACKRCAGTSKTSTEGATSSSQCIEDTKMTIIGTAIGVFLAILLLILLLTVLFIYYRKHKKAEMQKAIRTTSNEPYVDPLYKNKYNSARSLQSSRLWMRSKGGPTNTRISSHYVAPHVRDHHNDNDNLL</sequence>
<dbReference type="InterPro" id="IPR011641">
    <property type="entry name" value="Tyr-kin_ephrin_A/B_rcpt-like"/>
</dbReference>
<keyword evidence="11" id="KW-1185">Reference proteome</keyword>
<feature type="domain" description="EGF-like" evidence="8">
    <location>
        <begin position="106"/>
        <end position="143"/>
    </location>
</feature>
<reference evidence="10" key="1">
    <citation type="submission" date="2021-01" db="EMBL/GenBank/DDBJ databases">
        <authorList>
            <person name="Li R."/>
            <person name="Bekaert M."/>
        </authorList>
    </citation>
    <scope>NUCLEOTIDE SEQUENCE</scope>
    <source>
        <strain evidence="10">Farmed</strain>
    </source>
</reference>
<dbReference type="Gene3D" id="2.10.25.10">
    <property type="entry name" value="Laminin"/>
    <property type="match status" value="10"/>
</dbReference>
<evidence type="ECO:0000256" key="6">
    <source>
        <dbReference type="PROSITE-ProRule" id="PRU00076"/>
    </source>
</evidence>
<feature type="disulfide bond" evidence="6">
    <location>
        <begin position="422"/>
        <end position="431"/>
    </location>
</feature>
<feature type="transmembrane region" description="Helical" evidence="7">
    <location>
        <begin position="1989"/>
        <end position="2014"/>
    </location>
</feature>
<dbReference type="SUPFAM" id="SSF57414">
    <property type="entry name" value="Hairpin loop containing domain-like"/>
    <property type="match status" value="1"/>
</dbReference>
<feature type="domain" description="EGF-like" evidence="8">
    <location>
        <begin position="634"/>
        <end position="674"/>
    </location>
</feature>
<protein>
    <submittedName>
        <fullName evidence="10">Uncharacterized protein</fullName>
    </submittedName>
</protein>
<dbReference type="PANTHER" id="PTHR12916:SF4">
    <property type="entry name" value="UNINFLATABLE, ISOFORM C"/>
    <property type="match status" value="1"/>
</dbReference>
<dbReference type="InterPro" id="IPR003609">
    <property type="entry name" value="Pan_app"/>
</dbReference>
<feature type="disulfide bond" evidence="6">
    <location>
        <begin position="622"/>
        <end position="631"/>
    </location>
</feature>
<feature type="disulfide bond" evidence="6">
    <location>
        <begin position="115"/>
        <end position="132"/>
    </location>
</feature>
<feature type="domain" description="EGF-like" evidence="8">
    <location>
        <begin position="479"/>
        <end position="515"/>
    </location>
</feature>
<evidence type="ECO:0000256" key="7">
    <source>
        <dbReference type="SAM" id="Phobius"/>
    </source>
</evidence>
<feature type="disulfide bond" evidence="6">
    <location>
        <begin position="505"/>
        <end position="514"/>
    </location>
</feature>
<dbReference type="InterPro" id="IPR000742">
    <property type="entry name" value="EGF"/>
</dbReference>
<feature type="disulfide bond" evidence="6">
    <location>
        <begin position="448"/>
        <end position="465"/>
    </location>
</feature>
<dbReference type="Pfam" id="PF00008">
    <property type="entry name" value="EGF"/>
    <property type="match status" value="5"/>
</dbReference>
<feature type="domain" description="EGF-like" evidence="8">
    <location>
        <begin position="555"/>
        <end position="592"/>
    </location>
</feature>
<dbReference type="FunFam" id="2.10.25.10:FF:000031">
    <property type="entry name" value="neurogenic locus notch homolog protein 3"/>
    <property type="match status" value="1"/>
</dbReference>
<name>A0A812BYK7_ACAPH</name>
<comment type="caution">
    <text evidence="6">Lacks conserved residue(s) required for the propagation of feature annotation.</text>
</comment>
<dbReference type="PANTHER" id="PTHR12916">
    <property type="entry name" value="CYTOCHROME C OXIDASE POLYPEPTIDE VIC-2"/>
    <property type="match status" value="1"/>
</dbReference>
<evidence type="ECO:0000259" key="9">
    <source>
        <dbReference type="PROSITE" id="PS50948"/>
    </source>
</evidence>
<feature type="domain" description="EGF-like" evidence="8">
    <location>
        <begin position="235"/>
        <end position="274"/>
    </location>
</feature>
<feature type="domain" description="EGF-like" evidence="8">
    <location>
        <begin position="67"/>
        <end position="104"/>
    </location>
</feature>
<evidence type="ECO:0000313" key="10">
    <source>
        <dbReference type="EMBL" id="CAE1254908.1"/>
    </source>
</evidence>
<feature type="disulfide bond" evidence="6">
    <location>
        <begin position="643"/>
        <end position="660"/>
    </location>
</feature>
<feature type="disulfide bond" evidence="6">
    <location>
        <begin position="467"/>
        <end position="476"/>
    </location>
</feature>
<dbReference type="Proteomes" id="UP000597762">
    <property type="component" value="Unassembled WGS sequence"/>
</dbReference>
<feature type="domain" description="Apple" evidence="9">
    <location>
        <begin position="134"/>
        <end position="210"/>
    </location>
</feature>
<evidence type="ECO:0000313" key="11">
    <source>
        <dbReference type="Proteomes" id="UP000597762"/>
    </source>
</evidence>
<dbReference type="InterPro" id="IPR001881">
    <property type="entry name" value="EGF-like_Ca-bd_dom"/>
</dbReference>
<dbReference type="Pfam" id="PF07699">
    <property type="entry name" value="Ephrin_rec_like"/>
    <property type="match status" value="12"/>
</dbReference>
<evidence type="ECO:0000256" key="4">
    <source>
        <dbReference type="ARBA" id="ARBA00023157"/>
    </source>
</evidence>
<feature type="disulfide bond" evidence="6">
    <location>
        <begin position="582"/>
        <end position="591"/>
    </location>
</feature>
<dbReference type="PROSITE" id="PS50948">
    <property type="entry name" value="PAN"/>
    <property type="match status" value="1"/>
</dbReference>
<accession>A0A812BYK7</accession>
<dbReference type="Pfam" id="PF12661">
    <property type="entry name" value="hEGF"/>
    <property type="match status" value="2"/>
</dbReference>
<dbReference type="SUPFAM" id="SSF49899">
    <property type="entry name" value="Concanavalin A-like lectins/glucanases"/>
    <property type="match status" value="1"/>
</dbReference>
<dbReference type="InterPro" id="IPR013320">
    <property type="entry name" value="ConA-like_dom_sf"/>
</dbReference>
<feature type="domain" description="EGF-like" evidence="8">
    <location>
        <begin position="434"/>
        <end position="477"/>
    </location>
</feature>
<feature type="disulfide bond" evidence="6">
    <location>
        <begin position="543"/>
        <end position="552"/>
    </location>
</feature>
<keyword evidence="2" id="KW-0732">Signal</keyword>
<dbReference type="PROSITE" id="PS00022">
    <property type="entry name" value="EGF_1"/>
    <property type="match status" value="9"/>
</dbReference>
<proteinExistence type="predicted"/>
<evidence type="ECO:0000256" key="5">
    <source>
        <dbReference type="ARBA" id="ARBA00023180"/>
    </source>
</evidence>
<dbReference type="InterPro" id="IPR009030">
    <property type="entry name" value="Growth_fac_rcpt_cys_sf"/>
</dbReference>
<dbReference type="SMART" id="SM00181">
    <property type="entry name" value="EGF"/>
    <property type="match status" value="19"/>
</dbReference>
<keyword evidence="7" id="KW-1133">Transmembrane helix</keyword>
<dbReference type="EMBL" id="CAHIKZ030001161">
    <property type="protein sequence ID" value="CAE1254908.1"/>
    <property type="molecule type" value="Genomic_DNA"/>
</dbReference>
<dbReference type="FunFam" id="2.10.25.10:FF:000327">
    <property type="entry name" value="neurogenic locus notch homolog protein 4"/>
    <property type="match status" value="1"/>
</dbReference>
<keyword evidence="5" id="KW-0325">Glycoprotein</keyword>
<dbReference type="InterPro" id="IPR013032">
    <property type="entry name" value="EGF-like_CS"/>
</dbReference>
<dbReference type="Gene3D" id="2.60.120.200">
    <property type="match status" value="1"/>
</dbReference>
<dbReference type="PROSITE" id="PS01186">
    <property type="entry name" value="EGF_2"/>
    <property type="match status" value="7"/>
</dbReference>
<dbReference type="PROSITE" id="PS00010">
    <property type="entry name" value="ASX_HYDROXYL"/>
    <property type="match status" value="5"/>
</dbReference>
<evidence type="ECO:0000256" key="3">
    <source>
        <dbReference type="ARBA" id="ARBA00022737"/>
    </source>
</evidence>
<feature type="disulfide bond" evidence="6">
    <location>
        <begin position="384"/>
        <end position="393"/>
    </location>
</feature>
<keyword evidence="7" id="KW-0812">Transmembrane</keyword>
<feature type="domain" description="EGF-like" evidence="8">
    <location>
        <begin position="276"/>
        <end position="314"/>
    </location>
</feature>
<dbReference type="Gene3D" id="2.10.50.10">
    <property type="entry name" value="Tumor Necrosis Factor Receptor, subunit A, domain 2"/>
    <property type="match status" value="13"/>
</dbReference>
<dbReference type="SUPFAM" id="SSF57184">
    <property type="entry name" value="Growth factor receptor domain"/>
    <property type="match status" value="5"/>
</dbReference>
<evidence type="ECO:0000259" key="8">
    <source>
        <dbReference type="PROSITE" id="PS50026"/>
    </source>
</evidence>
<feature type="domain" description="EGF-like" evidence="8">
    <location>
        <begin position="517"/>
        <end position="553"/>
    </location>
</feature>
<dbReference type="SMART" id="SM01411">
    <property type="entry name" value="Ephrin_rec_like"/>
    <property type="match status" value="13"/>
</dbReference>
<organism evidence="10 11">
    <name type="scientific">Acanthosepion pharaonis</name>
    <name type="common">Pharaoh cuttlefish</name>
    <name type="synonym">Sepia pharaonis</name>
    <dbReference type="NCBI Taxonomy" id="158019"/>
    <lineage>
        <taxon>Eukaryota</taxon>
        <taxon>Metazoa</taxon>
        <taxon>Spiralia</taxon>
        <taxon>Lophotrochozoa</taxon>
        <taxon>Mollusca</taxon>
        <taxon>Cephalopoda</taxon>
        <taxon>Coleoidea</taxon>
        <taxon>Decapodiformes</taxon>
        <taxon>Sepiida</taxon>
        <taxon>Sepiina</taxon>
        <taxon>Sepiidae</taxon>
        <taxon>Acanthosepion</taxon>
    </lineage>
</organism>
<feature type="domain" description="EGF-like" evidence="8">
    <location>
        <begin position="594"/>
        <end position="632"/>
    </location>
</feature>
<feature type="domain" description="EGF-like" evidence="8">
    <location>
        <begin position="396"/>
        <end position="432"/>
    </location>
</feature>
<comment type="caution">
    <text evidence="10">The sequence shown here is derived from an EMBL/GenBank/DDBJ whole genome shotgun (WGS) entry which is preliminary data.</text>
</comment>
<keyword evidence="7" id="KW-0472">Membrane</keyword>
<feature type="domain" description="EGF-like" evidence="8">
    <location>
        <begin position="357"/>
        <end position="394"/>
    </location>
</feature>
<dbReference type="GO" id="GO:0005509">
    <property type="term" value="F:calcium ion binding"/>
    <property type="evidence" value="ECO:0007669"/>
    <property type="project" value="InterPro"/>
</dbReference>
<dbReference type="SMART" id="SM00179">
    <property type="entry name" value="EGF_CA"/>
    <property type="match status" value="8"/>
</dbReference>
<dbReference type="PROSITE" id="PS01187">
    <property type="entry name" value="EGF_CA"/>
    <property type="match status" value="2"/>
</dbReference>
<dbReference type="InterPro" id="IPR018097">
    <property type="entry name" value="EGF_Ca-bd_CS"/>
</dbReference>